<accession>A0A2J4YPI6</accession>
<evidence type="ECO:0000256" key="1">
    <source>
        <dbReference type="SAM" id="Phobius"/>
    </source>
</evidence>
<keyword evidence="1" id="KW-0812">Transmembrane</keyword>
<feature type="transmembrane region" description="Helical" evidence="1">
    <location>
        <begin position="20"/>
        <end position="39"/>
    </location>
</feature>
<reference evidence="2 3" key="1">
    <citation type="submission" date="2017-11" db="EMBL/GenBank/DDBJ databases">
        <authorList>
            <person name="Han C.G."/>
        </authorList>
    </citation>
    <scope>NUCLEOTIDE SEQUENCE [LARGE SCALE GENOMIC DNA]</scope>
    <source>
        <strain evidence="2 3">A2</strain>
    </source>
</reference>
<dbReference type="RefSeq" id="WP_116280955.1">
    <property type="nucleotide sequence ID" value="NZ_CP085764.1"/>
</dbReference>
<keyword evidence="1" id="KW-0472">Membrane</keyword>
<reference evidence="2 3" key="2">
    <citation type="submission" date="2018-01" db="EMBL/GenBank/DDBJ databases">
        <title>Genomic study of Klebsiella pneumoniae.</title>
        <authorList>
            <person name="Yang Y."/>
            <person name="Bicalho R."/>
        </authorList>
    </citation>
    <scope>NUCLEOTIDE SEQUENCE [LARGE SCALE GENOMIC DNA]</scope>
    <source>
        <strain evidence="2 3">A2</strain>
    </source>
</reference>
<protein>
    <submittedName>
        <fullName evidence="2">Uncharacterized protein</fullName>
    </submittedName>
</protein>
<evidence type="ECO:0000313" key="3">
    <source>
        <dbReference type="Proteomes" id="UP000234661"/>
    </source>
</evidence>
<feature type="transmembrane region" description="Helical" evidence="1">
    <location>
        <begin position="433"/>
        <end position="455"/>
    </location>
</feature>
<organism evidence="2 3">
    <name type="scientific">Klebsiella michiganensis</name>
    <dbReference type="NCBI Taxonomy" id="1134687"/>
    <lineage>
        <taxon>Bacteria</taxon>
        <taxon>Pseudomonadati</taxon>
        <taxon>Pseudomonadota</taxon>
        <taxon>Gammaproteobacteria</taxon>
        <taxon>Enterobacterales</taxon>
        <taxon>Enterobacteriaceae</taxon>
        <taxon>Klebsiella/Raoultella group</taxon>
        <taxon>Klebsiella</taxon>
    </lineage>
</organism>
<sequence>MGWSLPEVPARPDTQPWSPWVCLSITFAGVFIALVRVVLHSPSGSLPTLASGFWLPLTGYTLVGVTITITFYLLCWEIQTFRVRNWNNWRRNMHLAWQRQAHLHLCVTKHVVLTADPQLLSRLAGVASESSDETSLLTLLPEEAFIPGISRFEQLCRLLINQIKTILSQAYPSGPLTVIIQTSASDKKQEIQYFSLLWEDEKLPWMPDIHALSNSSIFNNWNKFLSTARYPLLVLALHYRQPEEALAEFACALLLLPEAMLKSSEQRDAVRVFCAMPLNTGALPRELAELRDMAQQPSGVKHLVWHSGLSTSSAQALGRVVNELPLPLHTDIAAGGIIDFAKISADYGHLAGWLMVAAAAEMVNYGPGSHWLLQADDKRAGAMVVGNNLPVICDEDVNILPLPYPAGSLCLAVLLNVAAFGGVARFFPDWLFSWYGVLSMLLSLAVTLPGAVFLLRRALTALQRPHFIQAAGLARKE</sequence>
<feature type="transmembrane region" description="Helical" evidence="1">
    <location>
        <begin position="51"/>
        <end position="74"/>
    </location>
</feature>
<dbReference type="Proteomes" id="UP000234661">
    <property type="component" value="Unassembled WGS sequence"/>
</dbReference>
<dbReference type="EMBL" id="PIET01001115">
    <property type="protein sequence ID" value="PLM52532.1"/>
    <property type="molecule type" value="Genomic_DNA"/>
</dbReference>
<dbReference type="AlphaFoldDB" id="A0A2J4YPI6"/>
<evidence type="ECO:0000313" key="2">
    <source>
        <dbReference type="EMBL" id="PLM52532.1"/>
    </source>
</evidence>
<name>A0A2J4YPI6_9ENTR</name>
<comment type="caution">
    <text evidence="2">The sequence shown here is derived from an EMBL/GenBank/DDBJ whole genome shotgun (WGS) entry which is preliminary data.</text>
</comment>
<gene>
    <name evidence="2" type="ORF">CWM85_26765</name>
</gene>
<keyword evidence="1" id="KW-1133">Transmembrane helix</keyword>
<feature type="transmembrane region" description="Helical" evidence="1">
    <location>
        <begin position="409"/>
        <end position="427"/>
    </location>
</feature>
<proteinExistence type="predicted"/>